<keyword evidence="3" id="KW-0156">Chromatin regulator</keyword>
<feature type="region of interest" description="Disordered" evidence="9">
    <location>
        <begin position="58"/>
        <end position="152"/>
    </location>
</feature>
<gene>
    <name evidence="10" type="ORF">PPYR1160_LOCUS11512</name>
</gene>
<evidence type="ECO:0000256" key="5">
    <source>
        <dbReference type="ARBA" id="ARBA00023054"/>
    </source>
</evidence>
<evidence type="ECO:0000256" key="1">
    <source>
        <dbReference type="ARBA" id="ARBA00004123"/>
    </source>
</evidence>
<keyword evidence="6" id="KW-0804">Transcription</keyword>
<keyword evidence="4" id="KW-0805">Transcription regulation</keyword>
<evidence type="ECO:0000256" key="4">
    <source>
        <dbReference type="ARBA" id="ARBA00023015"/>
    </source>
</evidence>
<dbReference type="AlphaFoldDB" id="A0A7R9UDF4"/>
<protein>
    <recommendedName>
        <fullName evidence="11">Chromatin modification-related protein MEAF6</fullName>
    </recommendedName>
</protein>
<feature type="compositionally biased region" description="Low complexity" evidence="9">
    <location>
        <begin position="82"/>
        <end position="98"/>
    </location>
</feature>
<sequence>MEAQSRYPMDPVELVLAKKRLQDGLEDVERQLGNMERKYLEESRDLGNVLHGFHQLVAADSSSSKDKHASRERGPSNECLFSLSSSTSAASASLARSAMQATKEEAQPGAAGEKIAESAAQAKVAAESAVNPGGDAVAADPRKLGSEGEPAA</sequence>
<comment type="subcellular location">
    <subcellularLocation>
        <location evidence="1">Nucleus</location>
    </subcellularLocation>
</comment>
<name>A0A7R9UDF4_9STRA</name>
<reference evidence="10" key="1">
    <citation type="submission" date="2021-01" db="EMBL/GenBank/DDBJ databases">
        <authorList>
            <person name="Corre E."/>
            <person name="Pelletier E."/>
            <person name="Niang G."/>
            <person name="Scheremetjew M."/>
            <person name="Finn R."/>
            <person name="Kale V."/>
            <person name="Holt S."/>
            <person name="Cochrane G."/>
            <person name="Meng A."/>
            <person name="Brown T."/>
            <person name="Cohen L."/>
        </authorList>
    </citation>
    <scope>NUCLEOTIDE SEQUENCE</scope>
    <source>
        <strain evidence="10">CCMP2078</strain>
    </source>
</reference>
<evidence type="ECO:0000256" key="7">
    <source>
        <dbReference type="ARBA" id="ARBA00023242"/>
    </source>
</evidence>
<dbReference type="PANTHER" id="PTHR13476">
    <property type="entry name" value="CHROMATIN MODIFICATION-RELATED PROTEIN MEAF6"/>
    <property type="match status" value="1"/>
</dbReference>
<dbReference type="EMBL" id="HBEA01015052">
    <property type="protein sequence ID" value="CAD8262010.1"/>
    <property type="molecule type" value="Transcribed_RNA"/>
</dbReference>
<feature type="coiled-coil region" evidence="8">
    <location>
        <begin position="18"/>
        <end position="45"/>
    </location>
</feature>
<evidence type="ECO:0000256" key="6">
    <source>
        <dbReference type="ARBA" id="ARBA00023163"/>
    </source>
</evidence>
<evidence type="ECO:0000313" key="10">
    <source>
        <dbReference type="EMBL" id="CAD8262010.1"/>
    </source>
</evidence>
<feature type="compositionally biased region" description="Basic and acidic residues" evidence="9">
    <location>
        <begin position="63"/>
        <end position="75"/>
    </location>
</feature>
<evidence type="ECO:0000256" key="8">
    <source>
        <dbReference type="SAM" id="Coils"/>
    </source>
</evidence>
<organism evidence="10">
    <name type="scientific">Pinguiococcus pyrenoidosus</name>
    <dbReference type="NCBI Taxonomy" id="172671"/>
    <lineage>
        <taxon>Eukaryota</taxon>
        <taxon>Sar</taxon>
        <taxon>Stramenopiles</taxon>
        <taxon>Ochrophyta</taxon>
        <taxon>Pinguiophyceae</taxon>
        <taxon>Pinguiochrysidales</taxon>
        <taxon>Pinguiochrysidaceae</taxon>
        <taxon>Pinguiococcus</taxon>
    </lineage>
</organism>
<accession>A0A7R9UDF4</accession>
<evidence type="ECO:0000256" key="2">
    <source>
        <dbReference type="ARBA" id="ARBA00010916"/>
    </source>
</evidence>
<evidence type="ECO:0000256" key="9">
    <source>
        <dbReference type="SAM" id="MobiDB-lite"/>
    </source>
</evidence>
<comment type="similarity">
    <text evidence="2">Belongs to the EAF6 family.</text>
</comment>
<dbReference type="GO" id="GO:0000123">
    <property type="term" value="C:histone acetyltransferase complex"/>
    <property type="evidence" value="ECO:0007669"/>
    <property type="project" value="InterPro"/>
</dbReference>
<evidence type="ECO:0008006" key="11">
    <source>
        <dbReference type="Google" id="ProtNLM"/>
    </source>
</evidence>
<dbReference type="GO" id="GO:0006325">
    <property type="term" value="P:chromatin organization"/>
    <property type="evidence" value="ECO:0007669"/>
    <property type="project" value="UniProtKB-KW"/>
</dbReference>
<evidence type="ECO:0000256" key="3">
    <source>
        <dbReference type="ARBA" id="ARBA00022853"/>
    </source>
</evidence>
<dbReference type="Pfam" id="PF09340">
    <property type="entry name" value="NuA4"/>
    <property type="match status" value="1"/>
</dbReference>
<keyword evidence="7" id="KW-0539">Nucleus</keyword>
<feature type="compositionally biased region" description="Low complexity" evidence="9">
    <location>
        <begin position="117"/>
        <end position="130"/>
    </location>
</feature>
<dbReference type="InterPro" id="IPR015418">
    <property type="entry name" value="Eaf6"/>
</dbReference>
<proteinExistence type="inferred from homology"/>
<dbReference type="GO" id="GO:0005634">
    <property type="term" value="C:nucleus"/>
    <property type="evidence" value="ECO:0007669"/>
    <property type="project" value="UniProtKB-SubCell"/>
</dbReference>
<keyword evidence="5 8" id="KW-0175">Coiled coil</keyword>